<organism evidence="2">
    <name type="scientific">viral metagenome</name>
    <dbReference type="NCBI Taxonomy" id="1070528"/>
    <lineage>
        <taxon>unclassified sequences</taxon>
        <taxon>metagenomes</taxon>
        <taxon>organismal metagenomes</taxon>
    </lineage>
</organism>
<dbReference type="GO" id="GO:0005524">
    <property type="term" value="F:ATP binding"/>
    <property type="evidence" value="ECO:0007669"/>
    <property type="project" value="InterPro"/>
</dbReference>
<accession>A0A6C0LXW4</accession>
<dbReference type="GO" id="GO:0044773">
    <property type="term" value="P:mitotic DNA damage checkpoint signaling"/>
    <property type="evidence" value="ECO:0007669"/>
    <property type="project" value="TreeGrafter"/>
</dbReference>
<dbReference type="PANTHER" id="PTHR44167:SF25">
    <property type="entry name" value="PROTEIN KINASE DOMAIN CONTAINING PROTEIN"/>
    <property type="match status" value="1"/>
</dbReference>
<feature type="domain" description="Protein kinase" evidence="1">
    <location>
        <begin position="28"/>
        <end position="289"/>
    </location>
</feature>
<dbReference type="EMBL" id="MN740584">
    <property type="protein sequence ID" value="QHU35220.1"/>
    <property type="molecule type" value="Genomic_DNA"/>
</dbReference>
<dbReference type="InterPro" id="IPR000719">
    <property type="entry name" value="Prot_kinase_dom"/>
</dbReference>
<dbReference type="Gene3D" id="1.10.510.10">
    <property type="entry name" value="Transferase(Phosphotransferase) domain 1"/>
    <property type="match status" value="1"/>
</dbReference>
<dbReference type="PANTHER" id="PTHR44167">
    <property type="entry name" value="OVARIAN-SPECIFIC SERINE/THREONINE-PROTEIN KINASE LOK-RELATED"/>
    <property type="match status" value="1"/>
</dbReference>
<reference evidence="2" key="1">
    <citation type="journal article" date="2020" name="Nature">
        <title>Giant virus diversity and host interactions through global metagenomics.</title>
        <authorList>
            <person name="Schulz F."/>
            <person name="Roux S."/>
            <person name="Paez-Espino D."/>
            <person name="Jungbluth S."/>
            <person name="Walsh D.A."/>
            <person name="Denef V.J."/>
            <person name="McMahon K.D."/>
            <person name="Konstantinidis K.T."/>
            <person name="Eloe-Fadrosh E.A."/>
            <person name="Kyrpides N.C."/>
            <person name="Woyke T."/>
        </authorList>
    </citation>
    <scope>NUCLEOTIDE SEQUENCE</scope>
    <source>
        <strain evidence="2">GVMAG-S-1017745-26</strain>
    </source>
</reference>
<evidence type="ECO:0000313" key="2">
    <source>
        <dbReference type="EMBL" id="QHU35220.1"/>
    </source>
</evidence>
<protein>
    <recommendedName>
        <fullName evidence="1">Protein kinase domain-containing protein</fullName>
    </recommendedName>
</protein>
<dbReference type="GO" id="GO:0005634">
    <property type="term" value="C:nucleus"/>
    <property type="evidence" value="ECO:0007669"/>
    <property type="project" value="TreeGrafter"/>
</dbReference>
<dbReference type="AlphaFoldDB" id="A0A6C0LXW4"/>
<dbReference type="SUPFAM" id="SSF56112">
    <property type="entry name" value="Protein kinase-like (PK-like)"/>
    <property type="match status" value="1"/>
</dbReference>
<sequence>MGNCCNHFKFIRKHKTKKLVKKNKSAYYQFNIGDKLGNYCVTHRIYNKIWLLKKGDKKYVGKFIKNNYRGKYELEILKKNKSQLLPIFQECVECDFYNFTMYQYVSGKDMYDTFVNDIPLNEKKIYPLFKQMLECINHCHQLGYLHLDIKLENFIATPVIDELTGNTSYHITLIDFGHSLPKIIDKILIPDCRGTKGYIAPEILMKFVTAKSDVWSLGCVVYVMLAGKFPFRKSKVQFLQDIYSVDHHFDLLKSIQHLSHPLRELILKMLKPEHDERISIREMMTHRYFNKR</sequence>
<evidence type="ECO:0000259" key="1">
    <source>
        <dbReference type="PROSITE" id="PS50011"/>
    </source>
</evidence>
<dbReference type="PROSITE" id="PS50011">
    <property type="entry name" value="PROTEIN_KINASE_DOM"/>
    <property type="match status" value="1"/>
</dbReference>
<dbReference type="GO" id="GO:0004674">
    <property type="term" value="F:protein serine/threonine kinase activity"/>
    <property type="evidence" value="ECO:0007669"/>
    <property type="project" value="TreeGrafter"/>
</dbReference>
<name>A0A6C0LXW4_9ZZZZ</name>
<dbReference type="InterPro" id="IPR011009">
    <property type="entry name" value="Kinase-like_dom_sf"/>
</dbReference>
<proteinExistence type="predicted"/>
<dbReference type="Pfam" id="PF00069">
    <property type="entry name" value="Pkinase"/>
    <property type="match status" value="1"/>
</dbReference>
<dbReference type="GO" id="GO:0005737">
    <property type="term" value="C:cytoplasm"/>
    <property type="evidence" value="ECO:0007669"/>
    <property type="project" value="TreeGrafter"/>
</dbReference>
<dbReference type="SMART" id="SM00220">
    <property type="entry name" value="S_TKc"/>
    <property type="match status" value="1"/>
</dbReference>